<comment type="caution">
    <text evidence="2">The sequence shown here is derived from an EMBL/GenBank/DDBJ whole genome shotgun (WGS) entry which is preliminary data.</text>
</comment>
<name>A0AAN8VQ90_9MAGN</name>
<dbReference type="Proteomes" id="UP001370490">
    <property type="component" value="Unassembled WGS sequence"/>
</dbReference>
<dbReference type="InterPro" id="IPR013320">
    <property type="entry name" value="ConA-like_dom_sf"/>
</dbReference>
<evidence type="ECO:0000313" key="2">
    <source>
        <dbReference type="EMBL" id="KAK6938260.1"/>
    </source>
</evidence>
<dbReference type="PANTHER" id="PTHR33681">
    <property type="entry name" value="BINDING PROTEIN, PUTATIVE, EXPRESSED-RELATED"/>
    <property type="match status" value="1"/>
</dbReference>
<dbReference type="SUPFAM" id="SSF49899">
    <property type="entry name" value="Concanavalin A-like lectins/glucanases"/>
    <property type="match status" value="1"/>
</dbReference>
<evidence type="ECO:0000259" key="1">
    <source>
        <dbReference type="Pfam" id="PF08787"/>
    </source>
</evidence>
<keyword evidence="2" id="KW-0456">Lyase</keyword>
<dbReference type="Pfam" id="PF08787">
    <property type="entry name" value="Alginate_lyase2"/>
    <property type="match status" value="1"/>
</dbReference>
<dbReference type="EMBL" id="JBAMMX010000006">
    <property type="protein sequence ID" value="KAK6938260.1"/>
    <property type="molecule type" value="Genomic_DNA"/>
</dbReference>
<dbReference type="PANTHER" id="PTHR33681:SF13">
    <property type="entry name" value="ALGINATE LYASE 2 DOMAIN-CONTAINING PROTEIN"/>
    <property type="match status" value="1"/>
</dbReference>
<reference evidence="2 3" key="1">
    <citation type="submission" date="2023-12" db="EMBL/GenBank/DDBJ databases">
        <title>A high-quality genome assembly for Dillenia turbinata (Dilleniales).</title>
        <authorList>
            <person name="Chanderbali A."/>
        </authorList>
    </citation>
    <scope>NUCLEOTIDE SEQUENCE [LARGE SCALE GENOMIC DNA]</scope>
    <source>
        <strain evidence="2">LSX21</strain>
        <tissue evidence="2">Leaf</tissue>
    </source>
</reference>
<accession>A0AAN8VQ90</accession>
<dbReference type="GO" id="GO:0016829">
    <property type="term" value="F:lyase activity"/>
    <property type="evidence" value="ECO:0007669"/>
    <property type="project" value="UniProtKB-KW"/>
</dbReference>
<dbReference type="InterPro" id="IPR014895">
    <property type="entry name" value="Alginate_lyase_2"/>
</dbReference>
<dbReference type="AlphaFoldDB" id="A0AAN8VQ90"/>
<evidence type="ECO:0000313" key="3">
    <source>
        <dbReference type="Proteomes" id="UP001370490"/>
    </source>
</evidence>
<protein>
    <submittedName>
        <fullName evidence="2">Alginate lyase 2</fullName>
    </submittedName>
</protein>
<sequence length="119" mass="13547">MGCNADPTDGFTSIPLKEWNFELQKPNDKPLNERYSYENGLRILWVYSDDKPHQRGSKTKPRTEIRIRGLDNSSGVWQFEAYGFVPSGTSGVSLVQIHGAKSGATTMQLRIYKRRLEVL</sequence>
<keyword evidence="3" id="KW-1185">Reference proteome</keyword>
<gene>
    <name evidence="2" type="ORF">RJ641_031768</name>
</gene>
<proteinExistence type="predicted"/>
<feature type="domain" description="Alginate lyase 2" evidence="1">
    <location>
        <begin position="19"/>
        <end position="113"/>
    </location>
</feature>
<organism evidence="2 3">
    <name type="scientific">Dillenia turbinata</name>
    <dbReference type="NCBI Taxonomy" id="194707"/>
    <lineage>
        <taxon>Eukaryota</taxon>
        <taxon>Viridiplantae</taxon>
        <taxon>Streptophyta</taxon>
        <taxon>Embryophyta</taxon>
        <taxon>Tracheophyta</taxon>
        <taxon>Spermatophyta</taxon>
        <taxon>Magnoliopsida</taxon>
        <taxon>eudicotyledons</taxon>
        <taxon>Gunneridae</taxon>
        <taxon>Pentapetalae</taxon>
        <taxon>Dilleniales</taxon>
        <taxon>Dilleniaceae</taxon>
        <taxon>Dillenia</taxon>
    </lineage>
</organism>